<evidence type="ECO:0000313" key="3">
    <source>
        <dbReference type="Proteomes" id="UP000218231"/>
    </source>
</evidence>
<protein>
    <submittedName>
        <fullName evidence="2">Uncharacterized protein</fullName>
    </submittedName>
</protein>
<keyword evidence="3" id="KW-1185">Reference proteome</keyword>
<name>A0A2A2KHT1_9BILA</name>
<accession>A0A2A2KHT1</accession>
<evidence type="ECO:0000313" key="2">
    <source>
        <dbReference type="EMBL" id="PAV73420.1"/>
    </source>
</evidence>
<proteinExistence type="predicted"/>
<dbReference type="EMBL" id="LIAE01008599">
    <property type="protein sequence ID" value="PAV73420.1"/>
    <property type="molecule type" value="Genomic_DNA"/>
</dbReference>
<evidence type="ECO:0000256" key="1">
    <source>
        <dbReference type="SAM" id="MobiDB-lite"/>
    </source>
</evidence>
<dbReference type="AlphaFoldDB" id="A0A2A2KHT1"/>
<reference evidence="2 3" key="1">
    <citation type="journal article" date="2017" name="Curr. Biol.">
        <title>Genome architecture and evolution of a unichromosomal asexual nematode.</title>
        <authorList>
            <person name="Fradin H."/>
            <person name="Zegar C."/>
            <person name="Gutwein M."/>
            <person name="Lucas J."/>
            <person name="Kovtun M."/>
            <person name="Corcoran D."/>
            <person name="Baugh L.R."/>
            <person name="Kiontke K."/>
            <person name="Gunsalus K."/>
            <person name="Fitch D.H."/>
            <person name="Piano F."/>
        </authorList>
    </citation>
    <scope>NUCLEOTIDE SEQUENCE [LARGE SCALE GENOMIC DNA]</scope>
    <source>
        <strain evidence="2">PF1309</strain>
    </source>
</reference>
<dbReference type="Proteomes" id="UP000218231">
    <property type="component" value="Unassembled WGS sequence"/>
</dbReference>
<feature type="region of interest" description="Disordered" evidence="1">
    <location>
        <begin position="1"/>
        <end position="30"/>
    </location>
</feature>
<organism evidence="2 3">
    <name type="scientific">Diploscapter pachys</name>
    <dbReference type="NCBI Taxonomy" id="2018661"/>
    <lineage>
        <taxon>Eukaryota</taxon>
        <taxon>Metazoa</taxon>
        <taxon>Ecdysozoa</taxon>
        <taxon>Nematoda</taxon>
        <taxon>Chromadorea</taxon>
        <taxon>Rhabditida</taxon>
        <taxon>Rhabditina</taxon>
        <taxon>Rhabditomorpha</taxon>
        <taxon>Rhabditoidea</taxon>
        <taxon>Rhabditidae</taxon>
        <taxon>Diploscapter</taxon>
    </lineage>
</organism>
<gene>
    <name evidence="2" type="ORF">WR25_27337</name>
</gene>
<comment type="caution">
    <text evidence="2">The sequence shown here is derived from an EMBL/GenBank/DDBJ whole genome shotgun (WGS) entry which is preliminary data.</text>
</comment>
<sequence length="129" mass="14245">MNLSVGPAIQPPRRAQQRRLRHQHVRPRRRDRQLRAAIALVGDENVDRRAQADGIFGTHALQREVGGGKTIDVCAQPCLRRTQRRPGRIDAADGFALRRVGLKAFGAVGRLGLADARGHEAAGQQRPRP</sequence>
<feature type="compositionally biased region" description="Basic residues" evidence="1">
    <location>
        <begin position="15"/>
        <end position="30"/>
    </location>
</feature>